<dbReference type="PATRIC" id="fig|1302.21.peg.88"/>
<sequence length="40" mass="4848">MTAEEKEELKIRKKCLLYLLVLILIFVIFFFSNGIVRFLR</sequence>
<keyword evidence="1" id="KW-0812">Transmembrane</keyword>
<dbReference type="AlphaFoldDB" id="A0A139NFR6"/>
<proteinExistence type="predicted"/>
<feature type="transmembrane region" description="Helical" evidence="1">
    <location>
        <begin position="16"/>
        <end position="39"/>
    </location>
</feature>
<comment type="caution">
    <text evidence="2">The sequence shown here is derived from an EMBL/GenBank/DDBJ whole genome shotgun (WGS) entry which is preliminary data.</text>
</comment>
<dbReference type="EMBL" id="LQRC01000012">
    <property type="protein sequence ID" value="KXT74899.1"/>
    <property type="molecule type" value="Genomic_DNA"/>
</dbReference>
<evidence type="ECO:0000256" key="1">
    <source>
        <dbReference type="SAM" id="Phobius"/>
    </source>
</evidence>
<evidence type="ECO:0000313" key="2">
    <source>
        <dbReference type="EMBL" id="KXT74899.1"/>
    </source>
</evidence>
<dbReference type="Proteomes" id="UP000070096">
    <property type="component" value="Unassembled WGS sequence"/>
</dbReference>
<name>A0A139NFR6_STRGN</name>
<gene>
    <name evidence="2" type="ORF">SGODD07_00080</name>
</gene>
<evidence type="ECO:0000313" key="3">
    <source>
        <dbReference type="Proteomes" id="UP000070096"/>
    </source>
</evidence>
<protein>
    <submittedName>
        <fullName evidence="2">Uncharacterized protein</fullName>
    </submittedName>
</protein>
<reference evidence="2 3" key="1">
    <citation type="submission" date="2016-01" db="EMBL/GenBank/DDBJ databases">
        <title>Highly variable Streptococcus oralis are common among viridans streptococci isolated from primates.</title>
        <authorList>
            <person name="Denapaite D."/>
            <person name="Rieger M."/>
            <person name="Koendgen S."/>
            <person name="Brueckner R."/>
            <person name="Ochigava I."/>
            <person name="Kappeler P."/>
            <person name="Maetz-Rensing K."/>
            <person name="Leendertz F."/>
            <person name="Hakenbeck R."/>
        </authorList>
    </citation>
    <scope>NUCLEOTIDE SEQUENCE [LARGE SCALE GENOMIC DNA]</scope>
    <source>
        <strain evidence="2 3">DD07</strain>
    </source>
</reference>
<keyword evidence="1" id="KW-1133">Transmembrane helix</keyword>
<accession>A0A139NFR6</accession>
<organism evidence="2 3">
    <name type="scientific">Streptococcus gordonii</name>
    <dbReference type="NCBI Taxonomy" id="1302"/>
    <lineage>
        <taxon>Bacteria</taxon>
        <taxon>Bacillati</taxon>
        <taxon>Bacillota</taxon>
        <taxon>Bacilli</taxon>
        <taxon>Lactobacillales</taxon>
        <taxon>Streptococcaceae</taxon>
        <taxon>Streptococcus</taxon>
    </lineage>
</organism>
<keyword evidence="1" id="KW-0472">Membrane</keyword>